<evidence type="ECO:0000313" key="1">
    <source>
        <dbReference type="EMBL" id="CAG8643471.1"/>
    </source>
</evidence>
<protein>
    <submittedName>
        <fullName evidence="1">12408_t:CDS:1</fullName>
    </submittedName>
</protein>
<accession>A0ABN7UP15</accession>
<proteinExistence type="predicted"/>
<keyword evidence="2" id="KW-1185">Reference proteome</keyword>
<name>A0ABN7UP15_GIGMA</name>
<feature type="non-terminal residue" evidence="1">
    <location>
        <position position="49"/>
    </location>
</feature>
<dbReference type="Proteomes" id="UP000789901">
    <property type="component" value="Unassembled WGS sequence"/>
</dbReference>
<reference evidence="1 2" key="1">
    <citation type="submission" date="2021-06" db="EMBL/GenBank/DDBJ databases">
        <authorList>
            <person name="Kallberg Y."/>
            <person name="Tangrot J."/>
            <person name="Rosling A."/>
        </authorList>
    </citation>
    <scope>NUCLEOTIDE SEQUENCE [LARGE SCALE GENOMIC DNA]</scope>
    <source>
        <strain evidence="1 2">120-4 pot B 10/14</strain>
    </source>
</reference>
<sequence length="49" mass="5303">MTSEPSDLSTAPLVKLKPETSSLCDNFIDLTAISNESLSDLEIPEIYSS</sequence>
<comment type="caution">
    <text evidence="1">The sequence shown here is derived from an EMBL/GenBank/DDBJ whole genome shotgun (WGS) entry which is preliminary data.</text>
</comment>
<gene>
    <name evidence="1" type="ORF">GMARGA_LOCUS8966</name>
</gene>
<evidence type="ECO:0000313" key="2">
    <source>
        <dbReference type="Proteomes" id="UP000789901"/>
    </source>
</evidence>
<organism evidence="1 2">
    <name type="scientific">Gigaspora margarita</name>
    <dbReference type="NCBI Taxonomy" id="4874"/>
    <lineage>
        <taxon>Eukaryota</taxon>
        <taxon>Fungi</taxon>
        <taxon>Fungi incertae sedis</taxon>
        <taxon>Mucoromycota</taxon>
        <taxon>Glomeromycotina</taxon>
        <taxon>Glomeromycetes</taxon>
        <taxon>Diversisporales</taxon>
        <taxon>Gigasporaceae</taxon>
        <taxon>Gigaspora</taxon>
    </lineage>
</organism>
<dbReference type="EMBL" id="CAJVQB010004715">
    <property type="protein sequence ID" value="CAG8643471.1"/>
    <property type="molecule type" value="Genomic_DNA"/>
</dbReference>